<dbReference type="Proteomes" id="UP001212152">
    <property type="component" value="Unassembled WGS sequence"/>
</dbReference>
<dbReference type="SUPFAM" id="SSF53850">
    <property type="entry name" value="Periplasmic binding protein-like II"/>
    <property type="match status" value="1"/>
</dbReference>
<evidence type="ECO:0000256" key="2">
    <source>
        <dbReference type="PROSITE-ProRule" id="PRU00192"/>
    </source>
</evidence>
<comment type="caution">
    <text evidence="8">The sequence shown here is derived from an EMBL/GenBank/DDBJ whole genome shotgun (WGS) entry which is preliminary data.</text>
</comment>
<feature type="compositionally biased region" description="Low complexity" evidence="4">
    <location>
        <begin position="548"/>
        <end position="564"/>
    </location>
</feature>
<evidence type="ECO:0000256" key="5">
    <source>
        <dbReference type="SAM" id="Phobius"/>
    </source>
</evidence>
<feature type="compositionally biased region" description="Low complexity" evidence="4">
    <location>
        <begin position="529"/>
        <end position="538"/>
    </location>
</feature>
<proteinExistence type="predicted"/>
<keyword evidence="9" id="KW-1185">Reference proteome</keyword>
<reference evidence="8" key="1">
    <citation type="submission" date="2020-05" db="EMBL/GenBank/DDBJ databases">
        <title>Phylogenomic resolution of chytrid fungi.</title>
        <authorList>
            <person name="Stajich J.E."/>
            <person name="Amses K."/>
            <person name="Simmons R."/>
            <person name="Seto K."/>
            <person name="Myers J."/>
            <person name="Bonds A."/>
            <person name="Quandt C.A."/>
            <person name="Barry K."/>
            <person name="Liu P."/>
            <person name="Grigoriev I."/>
            <person name="Longcore J.E."/>
            <person name="James T.Y."/>
        </authorList>
    </citation>
    <scope>NUCLEOTIDE SEQUENCE</scope>
    <source>
        <strain evidence="8">JEL0379</strain>
    </source>
</reference>
<feature type="domain" description="SH3" evidence="6">
    <location>
        <begin position="600"/>
        <end position="661"/>
    </location>
</feature>
<feature type="transmembrane region" description="Helical" evidence="5">
    <location>
        <begin position="420"/>
        <end position="445"/>
    </location>
</feature>
<dbReference type="AlphaFoldDB" id="A0AAD5TNY2"/>
<dbReference type="SUPFAM" id="SSF50044">
    <property type="entry name" value="SH3-domain"/>
    <property type="match status" value="1"/>
</dbReference>
<feature type="compositionally biased region" description="Gly residues" evidence="4">
    <location>
        <begin position="519"/>
        <end position="528"/>
    </location>
</feature>
<evidence type="ECO:0000313" key="9">
    <source>
        <dbReference type="Proteomes" id="UP001212152"/>
    </source>
</evidence>
<keyword evidence="1 2" id="KW-0728">SH3 domain</keyword>
<keyword evidence="5" id="KW-0812">Transmembrane</keyword>
<evidence type="ECO:0000256" key="1">
    <source>
        <dbReference type="ARBA" id="ARBA00022443"/>
    </source>
</evidence>
<evidence type="ECO:0008006" key="10">
    <source>
        <dbReference type="Google" id="ProtNLM"/>
    </source>
</evidence>
<dbReference type="InterPro" id="IPR006615">
    <property type="entry name" value="Pept_C19_DUSP"/>
</dbReference>
<keyword evidence="5" id="KW-1133">Transmembrane helix</keyword>
<dbReference type="PANTHER" id="PTHR43649">
    <property type="entry name" value="ARABINOSE-BINDING PROTEIN-RELATED"/>
    <property type="match status" value="1"/>
</dbReference>
<dbReference type="PANTHER" id="PTHR43649:SF12">
    <property type="entry name" value="DIACETYLCHITOBIOSE BINDING PROTEIN DASA"/>
    <property type="match status" value="1"/>
</dbReference>
<evidence type="ECO:0000256" key="4">
    <source>
        <dbReference type="SAM" id="MobiDB-lite"/>
    </source>
</evidence>
<evidence type="ECO:0000313" key="8">
    <source>
        <dbReference type="EMBL" id="KAJ3181741.1"/>
    </source>
</evidence>
<feature type="domain" description="DUSP" evidence="7">
    <location>
        <begin position="41"/>
        <end position="140"/>
    </location>
</feature>
<evidence type="ECO:0000259" key="6">
    <source>
        <dbReference type="PROSITE" id="PS50002"/>
    </source>
</evidence>
<dbReference type="Gene3D" id="3.40.190.10">
    <property type="entry name" value="Periplasmic binding protein-like II"/>
    <property type="match status" value="1"/>
</dbReference>
<name>A0AAD5TNY2_9FUNG</name>
<keyword evidence="5" id="KW-0472">Membrane</keyword>
<dbReference type="InterPro" id="IPR001452">
    <property type="entry name" value="SH3_domain"/>
</dbReference>
<sequence>MKPLSQLSTSSELVLYNTLATQFHDATGVQIVLEFDSNIGADPNDYYEVLDKYIQSQEPYDIVAIDESWTKQWPNSFLDLLLDRPGSVETAQLIASRIDQMDQTFNQNDASSSSIVALPMWADYSVIYARADLLAKYNITVNSMLGMRNACTTIIPRERPSHQSLQCYVSGMDGTHIVEMFHEWFSTSLNAPLLKIPETVAFNTEDNAALLNTYVSWVNDSDEPFIAPQSLGFESDQALQVYTQGDALFFRGRMSSAVSIFANFASRPFDPVIISGNFNNPAVKMKSTPGGYHLAMTKYGQNLNDTAVALALLFLTSEPVQRIRALQFGAIPTLKSLRNDPQVCSLVNCTTVQSQVLASLPLVAAGPYWVQAAQAMAPYFTGIINGTYPAAAGLLLASNAVQQAFQDAAFRAAGPGGLSLTAVILLSVLVPIAAVALLVGAYLWWRRRQALRASLKSREEEFTIASVPAATGLQADAGTATPPMYERKEQGLVNLSIRPARRPDASNAADLQRVVGTGAGSSIKGGGASSSQAGGAAATPVMDADGDSAAGRANSAMLASAANSQDEPTGRERGSSETPGDLNMLHRSPRSRTSSGDYANLTQRFTVIHAYKPAVGDELEIRPGDVVSVRLAYDDGYAFGYNEQTSTAGVFPLACLLPVGMEVGLPSRLESGAVNLHAMQHASEKVDSLEMLLLSGRITEATYLSLRREQEEELRTQRQITALRERLAGLSLSEEERRKLQNRLDELELGI</sequence>
<dbReference type="InterPro" id="IPR036028">
    <property type="entry name" value="SH3-like_dom_sf"/>
</dbReference>
<dbReference type="SMART" id="SM00326">
    <property type="entry name" value="SH3"/>
    <property type="match status" value="1"/>
</dbReference>
<feature type="region of interest" description="Disordered" evidence="4">
    <location>
        <begin position="519"/>
        <end position="597"/>
    </location>
</feature>
<dbReference type="PROSITE" id="PS50002">
    <property type="entry name" value="SH3"/>
    <property type="match status" value="1"/>
</dbReference>
<keyword evidence="3" id="KW-0175">Coiled coil</keyword>
<dbReference type="PROSITE" id="PS51283">
    <property type="entry name" value="DUSP"/>
    <property type="match status" value="1"/>
</dbReference>
<dbReference type="InterPro" id="IPR050490">
    <property type="entry name" value="Bact_solute-bd_prot1"/>
</dbReference>
<feature type="coiled-coil region" evidence="3">
    <location>
        <begin position="706"/>
        <end position="750"/>
    </location>
</feature>
<accession>A0AAD5TNY2</accession>
<protein>
    <recommendedName>
        <fullName evidence="10">SH3 domain-containing protein</fullName>
    </recommendedName>
</protein>
<dbReference type="EMBL" id="JADGJQ010000011">
    <property type="protein sequence ID" value="KAJ3181741.1"/>
    <property type="molecule type" value="Genomic_DNA"/>
</dbReference>
<evidence type="ECO:0000259" key="7">
    <source>
        <dbReference type="PROSITE" id="PS51283"/>
    </source>
</evidence>
<organism evidence="8 9">
    <name type="scientific">Geranomyces variabilis</name>
    <dbReference type="NCBI Taxonomy" id="109894"/>
    <lineage>
        <taxon>Eukaryota</taxon>
        <taxon>Fungi</taxon>
        <taxon>Fungi incertae sedis</taxon>
        <taxon>Chytridiomycota</taxon>
        <taxon>Chytridiomycota incertae sedis</taxon>
        <taxon>Chytridiomycetes</taxon>
        <taxon>Spizellomycetales</taxon>
        <taxon>Powellomycetaceae</taxon>
        <taxon>Geranomyces</taxon>
    </lineage>
</organism>
<gene>
    <name evidence="8" type="ORF">HDU87_000759</name>
</gene>
<dbReference type="Gene3D" id="2.30.30.40">
    <property type="entry name" value="SH3 Domains"/>
    <property type="match status" value="1"/>
</dbReference>
<evidence type="ECO:0000256" key="3">
    <source>
        <dbReference type="SAM" id="Coils"/>
    </source>
</evidence>
<dbReference type="GO" id="GO:0004843">
    <property type="term" value="F:cysteine-type deubiquitinase activity"/>
    <property type="evidence" value="ECO:0007669"/>
    <property type="project" value="InterPro"/>
</dbReference>